<dbReference type="EC" id="1.15.1.1" evidence="3"/>
<evidence type="ECO:0000256" key="1">
    <source>
        <dbReference type="ARBA" id="ARBA00010457"/>
    </source>
</evidence>
<evidence type="ECO:0000313" key="5">
    <source>
        <dbReference type="EMBL" id="MBC5733295.1"/>
    </source>
</evidence>
<dbReference type="InterPro" id="IPR024134">
    <property type="entry name" value="SOD_Cu/Zn_/chaperone"/>
</dbReference>
<gene>
    <name evidence="5" type="ORF">H8S57_06100</name>
</gene>
<keyword evidence="3" id="KW-0186">Copper</keyword>
<accession>A0A8J6M9J6</accession>
<keyword evidence="6" id="KW-1185">Reference proteome</keyword>
<proteinExistence type="inferred from homology"/>
<dbReference type="GO" id="GO:0005507">
    <property type="term" value="F:copper ion binding"/>
    <property type="evidence" value="ECO:0007669"/>
    <property type="project" value="InterPro"/>
</dbReference>
<dbReference type="Gene3D" id="2.60.40.200">
    <property type="entry name" value="Superoxide dismutase, copper/zinc binding domain"/>
    <property type="match status" value="1"/>
</dbReference>
<keyword evidence="3" id="KW-0560">Oxidoreductase</keyword>
<dbReference type="SUPFAM" id="SSF49329">
    <property type="entry name" value="Cu,Zn superoxide dismutase-like"/>
    <property type="match status" value="1"/>
</dbReference>
<protein>
    <recommendedName>
        <fullName evidence="3">Superoxide dismutase [Cu-Zn]</fullName>
        <ecNumber evidence="3">1.15.1.1</ecNumber>
    </recommendedName>
</protein>
<comment type="function">
    <text evidence="2">Destroys radicals which are normally produced within the cells and which are toxic to biological systems. May play a role in favoring mycobacterial survival in phagocytes.</text>
</comment>
<evidence type="ECO:0000256" key="2">
    <source>
        <dbReference type="ARBA" id="ARBA00024900"/>
    </source>
</evidence>
<sequence length="157" mass="16902">MNRAHSPLPQVLLEGVPALRAVLRGNGAYPGLLGEVLLYPWQEGTLLVTRAAGLPRDGFFALHIHTLGCCRTGGDIPFYCAGGHFDPQQQPHPDHAGDLPVLLSHRGRAFSVTFTGRFRPEEVLGRSVVLHESPDDYRSQPAGDAGGRIACGVIEAF</sequence>
<evidence type="ECO:0000313" key="6">
    <source>
        <dbReference type="Proteomes" id="UP000661435"/>
    </source>
</evidence>
<dbReference type="Pfam" id="PF00080">
    <property type="entry name" value="Sod_Cu"/>
    <property type="match status" value="1"/>
</dbReference>
<comment type="cofactor">
    <cofactor evidence="3">
        <name>Zn(2+)</name>
        <dbReference type="ChEBI" id="CHEBI:29105"/>
    </cofactor>
    <text evidence="3">Binds 1 zinc ion per subunit.</text>
</comment>
<dbReference type="GO" id="GO:0004784">
    <property type="term" value="F:superoxide dismutase activity"/>
    <property type="evidence" value="ECO:0007669"/>
    <property type="project" value="UniProtKB-EC"/>
</dbReference>
<dbReference type="InterPro" id="IPR018152">
    <property type="entry name" value="SOD_Cu/Zn_BS"/>
</dbReference>
<name>A0A8J6M9J6_9FIRM</name>
<dbReference type="InterPro" id="IPR036423">
    <property type="entry name" value="SOD-like_Cu/Zn_dom_sf"/>
</dbReference>
<comment type="cofactor">
    <cofactor evidence="3">
        <name>Cu cation</name>
        <dbReference type="ChEBI" id="CHEBI:23378"/>
    </cofactor>
    <text evidence="3">Binds 1 copper ion per subunit.</text>
</comment>
<dbReference type="Proteomes" id="UP000661435">
    <property type="component" value="Unassembled WGS sequence"/>
</dbReference>
<comment type="similarity">
    <text evidence="1 3">Belongs to the Cu-Zn superoxide dismutase family.</text>
</comment>
<evidence type="ECO:0000256" key="3">
    <source>
        <dbReference type="RuleBase" id="RU000393"/>
    </source>
</evidence>
<dbReference type="AlphaFoldDB" id="A0A8J6M9J6"/>
<keyword evidence="3" id="KW-0862">Zinc</keyword>
<evidence type="ECO:0000259" key="4">
    <source>
        <dbReference type="Pfam" id="PF00080"/>
    </source>
</evidence>
<dbReference type="RefSeq" id="WP_186907182.1">
    <property type="nucleotide sequence ID" value="NZ_JACOPP010000005.1"/>
</dbReference>
<comment type="caution">
    <text evidence="5">The sequence shown here is derived from an EMBL/GenBank/DDBJ whole genome shotgun (WGS) entry which is preliminary data.</text>
</comment>
<comment type="catalytic activity">
    <reaction evidence="3">
        <text>2 superoxide + 2 H(+) = H2O2 + O2</text>
        <dbReference type="Rhea" id="RHEA:20696"/>
        <dbReference type="ChEBI" id="CHEBI:15378"/>
        <dbReference type="ChEBI" id="CHEBI:15379"/>
        <dbReference type="ChEBI" id="CHEBI:16240"/>
        <dbReference type="ChEBI" id="CHEBI:18421"/>
        <dbReference type="EC" id="1.15.1.1"/>
    </reaction>
</comment>
<dbReference type="EMBL" id="JACOPP010000005">
    <property type="protein sequence ID" value="MBC5733295.1"/>
    <property type="molecule type" value="Genomic_DNA"/>
</dbReference>
<organism evidence="5 6">
    <name type="scientific">Lawsonibacter hominis</name>
    <dbReference type="NCBI Taxonomy" id="2763053"/>
    <lineage>
        <taxon>Bacteria</taxon>
        <taxon>Bacillati</taxon>
        <taxon>Bacillota</taxon>
        <taxon>Clostridia</taxon>
        <taxon>Eubacteriales</taxon>
        <taxon>Oscillospiraceae</taxon>
        <taxon>Lawsonibacter</taxon>
    </lineage>
</organism>
<dbReference type="PROSITE" id="PS00332">
    <property type="entry name" value="SOD_CU_ZN_2"/>
    <property type="match status" value="1"/>
</dbReference>
<dbReference type="PANTHER" id="PTHR10003">
    <property type="entry name" value="SUPEROXIDE DISMUTASE CU-ZN -RELATED"/>
    <property type="match status" value="1"/>
</dbReference>
<keyword evidence="3" id="KW-0479">Metal-binding</keyword>
<feature type="domain" description="Superoxide dismutase copper/zinc binding" evidence="4">
    <location>
        <begin position="47"/>
        <end position="154"/>
    </location>
</feature>
<reference evidence="5" key="1">
    <citation type="submission" date="2020-08" db="EMBL/GenBank/DDBJ databases">
        <title>Genome public.</title>
        <authorList>
            <person name="Liu C."/>
            <person name="Sun Q."/>
        </authorList>
    </citation>
    <scope>NUCLEOTIDE SEQUENCE</scope>
    <source>
        <strain evidence="5">NSJ-51</strain>
    </source>
</reference>
<dbReference type="InterPro" id="IPR001424">
    <property type="entry name" value="SOD_Cu_Zn_dom"/>
</dbReference>